<dbReference type="PANTHER" id="PTHR16320">
    <property type="entry name" value="SPHINGOMYELINASE FAMILY MEMBER"/>
    <property type="match status" value="1"/>
</dbReference>
<sequence length="444" mass="47195">MRRNSILLLAAGTLTGLASAQSSGDINVLTMNVAGLPAILQGNDVPGDKTVNSRLIGTKLVQHGYDVVNVQEDFNYHAALYSTATLPFRTATSGGVPFGSGLNTLSQYEIIDTVRVKWDTCSNDSGSDCLTPKGFTLTRLAVSDDAAQGAAFVDVYNFHTDAGTAAGDLTARTANLRQLSAYITRWSAGNAVIAFGDSNSRYSRTPDDIRVFRRENGMTDPWVELVRGGVEPTAETICQNPSTTNTCETVDKVFYRSGPTLNLAAVGWAYDSRRFLQPDGSILSDHNPVAANLTWALPAALRQSAFLGGPHGDWSSDAAVLAARPSTPRATRLAFRGGARLDAASVTLADGTVLARGGTGGTASELVLAANERWTAATLCQGKRNDRTRIFSIEARTSTGRTLRAGTATSECRQFTAPAGWAIVGFLGRGGDEIDRLGFLYARQ</sequence>
<evidence type="ECO:0000313" key="3">
    <source>
        <dbReference type="EMBL" id="RNJ53605.1"/>
    </source>
</evidence>
<dbReference type="GO" id="GO:0016791">
    <property type="term" value="F:phosphatase activity"/>
    <property type="evidence" value="ECO:0007669"/>
    <property type="project" value="InterPro"/>
</dbReference>
<evidence type="ECO:0000313" key="4">
    <source>
        <dbReference type="Proteomes" id="UP000267145"/>
    </source>
</evidence>
<feature type="signal peptide" evidence="1">
    <location>
        <begin position="1"/>
        <end position="20"/>
    </location>
</feature>
<name>A0A3M9Y0I0_9PEZI</name>
<dbReference type="InterPro" id="IPR000300">
    <property type="entry name" value="IPPc"/>
</dbReference>
<keyword evidence="4" id="KW-1185">Reference proteome</keyword>
<feature type="chain" id="PRO_5018316036" description="Jacalin-type lectin domain-containing protein" evidence="1">
    <location>
        <begin position="21"/>
        <end position="444"/>
    </location>
</feature>
<dbReference type="CDD" id="cd09615">
    <property type="entry name" value="Jacalin_EEP"/>
    <property type="match status" value="1"/>
</dbReference>
<gene>
    <name evidence="3" type="ORF">D7B24_001616</name>
</gene>
<dbReference type="STRING" id="1051616.A0A3M9Y0I0"/>
<proteinExistence type="predicted"/>
<dbReference type="SUPFAM" id="SSF56219">
    <property type="entry name" value="DNase I-like"/>
    <property type="match status" value="1"/>
</dbReference>
<dbReference type="InterPro" id="IPR036404">
    <property type="entry name" value="Jacalin-like_lectin_dom_sf"/>
</dbReference>
<dbReference type="Pfam" id="PF01419">
    <property type="entry name" value="Jacalin"/>
    <property type="match status" value="1"/>
</dbReference>
<dbReference type="GO" id="GO:0046856">
    <property type="term" value="P:phosphatidylinositol dephosphorylation"/>
    <property type="evidence" value="ECO:0007669"/>
    <property type="project" value="InterPro"/>
</dbReference>
<dbReference type="InterPro" id="IPR038772">
    <property type="entry name" value="Sph/SMPD2-like"/>
</dbReference>
<evidence type="ECO:0000259" key="2">
    <source>
        <dbReference type="SMART" id="SM00915"/>
    </source>
</evidence>
<dbReference type="GO" id="GO:0005737">
    <property type="term" value="C:cytoplasm"/>
    <property type="evidence" value="ECO:0007669"/>
    <property type="project" value="TreeGrafter"/>
</dbReference>
<dbReference type="GeneID" id="39605305"/>
<evidence type="ECO:0000256" key="1">
    <source>
        <dbReference type="SAM" id="SignalP"/>
    </source>
</evidence>
<dbReference type="PANTHER" id="PTHR16320:SF1">
    <property type="entry name" value="SPHINGOMYELINASE DDB_G0288017"/>
    <property type="match status" value="1"/>
</dbReference>
<dbReference type="SUPFAM" id="SSF51101">
    <property type="entry name" value="Mannose-binding lectins"/>
    <property type="match status" value="1"/>
</dbReference>
<dbReference type="GO" id="GO:0004767">
    <property type="term" value="F:sphingomyelin phosphodiesterase activity"/>
    <property type="evidence" value="ECO:0007669"/>
    <property type="project" value="InterPro"/>
</dbReference>
<comment type="caution">
    <text evidence="3">The sequence shown here is derived from an EMBL/GenBank/DDBJ whole genome shotgun (WGS) entry which is preliminary data.</text>
</comment>
<dbReference type="Gene3D" id="3.60.10.10">
    <property type="entry name" value="Endonuclease/exonuclease/phosphatase"/>
    <property type="match status" value="1"/>
</dbReference>
<dbReference type="RefSeq" id="XP_028491763.1">
    <property type="nucleotide sequence ID" value="XM_028635840.1"/>
</dbReference>
<protein>
    <recommendedName>
        <fullName evidence="2">Jacalin-type lectin domain-containing protein</fullName>
    </recommendedName>
</protein>
<dbReference type="Proteomes" id="UP000267145">
    <property type="component" value="Unassembled WGS sequence"/>
</dbReference>
<dbReference type="AlphaFoldDB" id="A0A3M9Y0I0"/>
<dbReference type="Gene3D" id="2.100.10.30">
    <property type="entry name" value="Jacalin-like lectin domain"/>
    <property type="match status" value="1"/>
</dbReference>
<dbReference type="Pfam" id="PF22669">
    <property type="entry name" value="Exo_endo_phos2"/>
    <property type="match status" value="1"/>
</dbReference>
<dbReference type="SMART" id="SM00915">
    <property type="entry name" value="Jacalin"/>
    <property type="match status" value="1"/>
</dbReference>
<dbReference type="InterPro" id="IPR001229">
    <property type="entry name" value="Jacalin-like_lectin_dom"/>
</dbReference>
<organism evidence="3 4">
    <name type="scientific">Verticillium nonalfalfae</name>
    <dbReference type="NCBI Taxonomy" id="1051616"/>
    <lineage>
        <taxon>Eukaryota</taxon>
        <taxon>Fungi</taxon>
        <taxon>Dikarya</taxon>
        <taxon>Ascomycota</taxon>
        <taxon>Pezizomycotina</taxon>
        <taxon>Sordariomycetes</taxon>
        <taxon>Hypocreomycetidae</taxon>
        <taxon>Glomerellales</taxon>
        <taxon>Plectosphaerellaceae</taxon>
        <taxon>Verticillium</taxon>
    </lineage>
</organism>
<dbReference type="InterPro" id="IPR036691">
    <property type="entry name" value="Endo/exonu/phosph_ase_sf"/>
</dbReference>
<accession>A0A3M9Y0I0</accession>
<dbReference type="EMBL" id="RBVV01000133">
    <property type="protein sequence ID" value="RNJ53605.1"/>
    <property type="molecule type" value="Genomic_DNA"/>
</dbReference>
<reference evidence="3 4" key="1">
    <citation type="submission" date="2018-10" db="EMBL/GenBank/DDBJ databases">
        <title>Genome sequence of Verticillium nonalfalfae VnAa140.</title>
        <authorList>
            <person name="Stajich J.E."/>
            <person name="Kasson M.T."/>
        </authorList>
    </citation>
    <scope>NUCLEOTIDE SEQUENCE [LARGE SCALE GENOMIC DNA]</scope>
    <source>
        <strain evidence="3 4">VnAa140</strain>
    </source>
</reference>
<keyword evidence="1" id="KW-0732">Signal</keyword>
<feature type="domain" description="Jacalin-type lectin" evidence="2">
    <location>
        <begin position="312"/>
        <end position="443"/>
    </location>
</feature>